<dbReference type="EC" id="4.2.99.20" evidence="3"/>
<dbReference type="PANTHER" id="PTHR42916">
    <property type="entry name" value="2-SUCCINYL-5-ENOLPYRUVYL-6-HYDROXY-3-CYCLOHEXENE-1-CARBOXYLATE SYNTHASE"/>
    <property type="match status" value="1"/>
</dbReference>
<comment type="pathway">
    <text evidence="3">Quinol/quinone metabolism; menaquinone biosynthesis.</text>
</comment>
<keyword evidence="6" id="KW-1185">Reference proteome</keyword>
<dbReference type="Gene3D" id="3.40.50.1820">
    <property type="entry name" value="alpha/beta hydrolase"/>
    <property type="match status" value="1"/>
</dbReference>
<dbReference type="InterPro" id="IPR000073">
    <property type="entry name" value="AB_hydrolase_1"/>
</dbReference>
<dbReference type="NCBIfam" id="TIGR03695">
    <property type="entry name" value="menH_SHCHC"/>
    <property type="match status" value="1"/>
</dbReference>
<dbReference type="Proteomes" id="UP000321363">
    <property type="component" value="Unassembled WGS sequence"/>
</dbReference>
<feature type="domain" description="AB hydrolase-1" evidence="4">
    <location>
        <begin position="21"/>
        <end position="253"/>
    </location>
</feature>
<dbReference type="GO" id="GO:0009234">
    <property type="term" value="P:menaquinone biosynthetic process"/>
    <property type="evidence" value="ECO:0007669"/>
    <property type="project" value="UniProtKB-UniRule"/>
</dbReference>
<dbReference type="GO" id="GO:0070205">
    <property type="term" value="F:2-succinyl-6-hydroxy-2,4-cyclohexadiene-1-carboxylate synthase activity"/>
    <property type="evidence" value="ECO:0007669"/>
    <property type="project" value="UniProtKB-UniRule"/>
</dbReference>
<dbReference type="SUPFAM" id="SSF53474">
    <property type="entry name" value="alpha/beta-Hydrolases"/>
    <property type="match status" value="1"/>
</dbReference>
<dbReference type="Pfam" id="PF00561">
    <property type="entry name" value="Abhydrolase_1"/>
    <property type="match status" value="1"/>
</dbReference>
<comment type="catalytic activity">
    <reaction evidence="3">
        <text>5-enolpyruvoyl-6-hydroxy-2-succinyl-cyclohex-3-ene-1-carboxylate = (1R,6R)-6-hydroxy-2-succinyl-cyclohexa-2,4-diene-1-carboxylate + pyruvate</text>
        <dbReference type="Rhea" id="RHEA:25597"/>
        <dbReference type="ChEBI" id="CHEBI:15361"/>
        <dbReference type="ChEBI" id="CHEBI:58689"/>
        <dbReference type="ChEBI" id="CHEBI:58818"/>
        <dbReference type="EC" id="4.2.99.20"/>
    </reaction>
</comment>
<reference evidence="5 6" key="1">
    <citation type="journal article" date="2005" name="Int. J. Syst. Evol. Microbiol.">
        <title>Bacillus litoralis sp. nov., isolated from a tidal flat of the Yellow Sea in Korea.</title>
        <authorList>
            <person name="Yoon J.H."/>
            <person name="Oh T.K."/>
        </authorList>
    </citation>
    <scope>NUCLEOTIDE SEQUENCE [LARGE SCALE GENOMIC DNA]</scope>
    <source>
        <strain evidence="5 6">SW-211</strain>
    </source>
</reference>
<proteinExistence type="inferred from homology"/>
<accession>A0A5C6V9B6</accession>
<gene>
    <name evidence="3 5" type="primary">menH</name>
    <name evidence="5" type="ORF">FS935_22170</name>
</gene>
<dbReference type="UniPathway" id="UPA01057">
    <property type="reaction ID" value="UER00900"/>
</dbReference>
<evidence type="ECO:0000256" key="2">
    <source>
        <dbReference type="ARBA" id="ARBA00023239"/>
    </source>
</evidence>
<evidence type="ECO:0000313" key="6">
    <source>
        <dbReference type="Proteomes" id="UP000321363"/>
    </source>
</evidence>
<sequence>MKINGIDYHVTIQSKKQEAETLVFLHGFTGSSSSWLEVLNYFPSHNLICIDIIGHGKTESPLDPSRYEMKQVIKDIITILDKLNLDQVNMIGYSMGGRLALSVAASYPNRIKRLILESSSPGLDDPLQRASRKKADLQLATDITNHGIVEFVNKWENIPLFESQRLLPAEKQEKIRQQRLKNSPVGLANSLIGMGTGTQPSVWGELSQLSIPVLLLCGEWDEKFCDIAIKMNNLLQISVKKQINFAGHAIHVEQPQFFGKIVNEFLINNDIFE</sequence>
<comment type="similarity">
    <text evidence="3">Belongs to the AB hydrolase superfamily. MenH family.</text>
</comment>
<evidence type="ECO:0000259" key="4">
    <source>
        <dbReference type="Pfam" id="PF00561"/>
    </source>
</evidence>
<protein>
    <recommendedName>
        <fullName evidence="3">Putative 2-succinyl-6-hydroxy-2,4-cyclohexadiene-1-carboxylate synthase</fullName>
        <shortName evidence="3">SHCHC synthase</shortName>
        <ecNumber evidence="3">4.2.99.20</ecNumber>
    </recommendedName>
</protein>
<dbReference type="AlphaFoldDB" id="A0A5C6V9B6"/>
<dbReference type="PRINTS" id="PR00111">
    <property type="entry name" value="ABHYDROLASE"/>
</dbReference>
<evidence type="ECO:0000256" key="3">
    <source>
        <dbReference type="HAMAP-Rule" id="MF_01660"/>
    </source>
</evidence>
<keyword evidence="1 3" id="KW-0474">Menaquinone biosynthesis</keyword>
<dbReference type="UniPathway" id="UPA00079"/>
<comment type="pathway">
    <text evidence="3">Quinol/quinone metabolism; 1,4-dihydroxy-2-naphthoate biosynthesis; 1,4-dihydroxy-2-naphthoate from chorismate: step 3/7.</text>
</comment>
<evidence type="ECO:0000313" key="5">
    <source>
        <dbReference type="EMBL" id="TXC81310.1"/>
    </source>
</evidence>
<organism evidence="5 6">
    <name type="scientific">Metabacillus litoralis</name>
    <dbReference type="NCBI Taxonomy" id="152268"/>
    <lineage>
        <taxon>Bacteria</taxon>
        <taxon>Bacillati</taxon>
        <taxon>Bacillota</taxon>
        <taxon>Bacilli</taxon>
        <taxon>Bacillales</taxon>
        <taxon>Bacillaceae</taxon>
        <taxon>Metabacillus</taxon>
    </lineage>
</organism>
<dbReference type="RefSeq" id="WP_146950804.1">
    <property type="nucleotide sequence ID" value="NZ_VOQF01000026.1"/>
</dbReference>
<evidence type="ECO:0000256" key="1">
    <source>
        <dbReference type="ARBA" id="ARBA00022428"/>
    </source>
</evidence>
<comment type="caution">
    <text evidence="5">The sequence shown here is derived from an EMBL/GenBank/DDBJ whole genome shotgun (WGS) entry which is preliminary data.</text>
</comment>
<comment type="function">
    <text evidence="3">Catalyzes a proton abstraction reaction that results in 2,5-elimination of pyruvate from 2-succinyl-5-enolpyruvyl-6-hydroxy-3-cyclohexene-1-carboxylate (SEPHCHC) and the formation of 2-succinyl-6-hydroxy-2,4-cyclohexadiene-1-carboxylate (SHCHC).</text>
</comment>
<dbReference type="HAMAP" id="MF_01660">
    <property type="entry name" value="MenH"/>
    <property type="match status" value="1"/>
</dbReference>
<keyword evidence="2 3" id="KW-0456">Lyase</keyword>
<dbReference type="InterPro" id="IPR022485">
    <property type="entry name" value="SHCHC_synthase_MenH"/>
</dbReference>
<dbReference type="EMBL" id="VOQF01000026">
    <property type="protein sequence ID" value="TXC81310.1"/>
    <property type="molecule type" value="Genomic_DNA"/>
</dbReference>
<dbReference type="PANTHER" id="PTHR42916:SF1">
    <property type="entry name" value="PROTEIN PHYLLO, CHLOROPLASTIC"/>
    <property type="match status" value="1"/>
</dbReference>
<dbReference type="OrthoDB" id="9808398at2"/>
<dbReference type="InterPro" id="IPR029058">
    <property type="entry name" value="AB_hydrolase_fold"/>
</dbReference>
<name>A0A5C6V9B6_9BACI</name>
<comment type="subunit">
    <text evidence="3">Monomer.</text>
</comment>